<dbReference type="EC" id="3.1.3.-" evidence="11"/>
<protein>
    <recommendedName>
        <fullName evidence="11">Isocitrate dehydrogenase kinase/phosphatase</fullName>
        <shortName evidence="11">IDH kinase/phosphatase</shortName>
        <shortName evidence="11">IDHK/P</shortName>
        <ecNumber evidence="11">2.7.11.5</ecNumber>
        <ecNumber evidence="11">3.1.3.-</ecNumber>
    </recommendedName>
</protein>
<keyword evidence="3 11" id="KW-0723">Serine/threonine-protein kinase</keyword>
<feature type="region of interest" description="Disordered" evidence="12">
    <location>
        <begin position="189"/>
        <end position="218"/>
    </location>
</feature>
<dbReference type="PIRSF" id="PIRSF000719">
    <property type="entry name" value="AceK"/>
    <property type="match status" value="1"/>
</dbReference>
<dbReference type="PANTHER" id="PTHR39559:SF1">
    <property type="entry name" value="ISOCITRATE DEHYDROGENASE KINASE_PHOSPHATASE"/>
    <property type="match status" value="1"/>
</dbReference>
<name>A0ABR8UH82_9GAMM</name>
<evidence type="ECO:0000256" key="2">
    <source>
        <dbReference type="ARBA" id="ARBA00022490"/>
    </source>
</evidence>
<dbReference type="GO" id="GO:0016787">
    <property type="term" value="F:hydrolase activity"/>
    <property type="evidence" value="ECO:0007669"/>
    <property type="project" value="UniProtKB-KW"/>
</dbReference>
<evidence type="ECO:0000313" key="15">
    <source>
        <dbReference type="EMBL" id="MBD7987385.1"/>
    </source>
</evidence>
<evidence type="ECO:0000259" key="13">
    <source>
        <dbReference type="Pfam" id="PF06315"/>
    </source>
</evidence>
<dbReference type="Proteomes" id="UP000647183">
    <property type="component" value="Unassembled WGS sequence"/>
</dbReference>
<evidence type="ECO:0000256" key="1">
    <source>
        <dbReference type="ARBA" id="ARBA00022435"/>
    </source>
</evidence>
<dbReference type="PANTHER" id="PTHR39559">
    <property type="match status" value="1"/>
</dbReference>
<dbReference type="EC" id="2.7.11.5" evidence="11"/>
<keyword evidence="10 11" id="KW-0904">Protein phosphatase</keyword>
<evidence type="ECO:0000256" key="9">
    <source>
        <dbReference type="ARBA" id="ARBA00022840"/>
    </source>
</evidence>
<keyword evidence="2 11" id="KW-0963">Cytoplasm</keyword>
<keyword evidence="5 11" id="KW-0808">Transferase</keyword>
<comment type="caution">
    <text evidence="15">The sequence shown here is derived from an EMBL/GenBank/DDBJ whole genome shotgun (WGS) entry which is preliminary data.</text>
</comment>
<gene>
    <name evidence="11 15" type="primary">aceK</name>
    <name evidence="15" type="ORF">H9645_05025</name>
</gene>
<evidence type="ECO:0000256" key="11">
    <source>
        <dbReference type="HAMAP-Rule" id="MF_00747"/>
    </source>
</evidence>
<evidence type="ECO:0000256" key="3">
    <source>
        <dbReference type="ARBA" id="ARBA00022527"/>
    </source>
</evidence>
<comment type="function">
    <text evidence="11">Bifunctional enzyme which can phosphorylate or dephosphorylate isocitrate dehydrogenase (IDH) on a specific serine residue. This is a regulatory mechanism which enables bacteria to bypass the Krebs cycle via the glyoxylate shunt in response to the source of carbon. When bacteria are grown on glucose, IDH is fully active and unphosphorylated, but when grown on acetate or ethanol, the activity of IDH declines drastically concomitant with its phosphorylation.</text>
</comment>
<evidence type="ECO:0000256" key="4">
    <source>
        <dbReference type="ARBA" id="ARBA00022532"/>
    </source>
</evidence>
<dbReference type="NCBIfam" id="NF002804">
    <property type="entry name" value="PRK02946.1"/>
    <property type="match status" value="1"/>
</dbReference>
<feature type="domain" description="Isocitrate dehydrogenase kinase/phosphatase (AceK) regulatory" evidence="14">
    <location>
        <begin position="15"/>
        <end position="185"/>
    </location>
</feature>
<comment type="catalytic activity">
    <reaction evidence="11">
        <text>L-seryl-[isocitrate dehydrogenase] + ATP = O-phospho-L-seryl-[isocitrate dehydrogenase] + ADP + H(+)</text>
        <dbReference type="Rhea" id="RHEA:43540"/>
        <dbReference type="Rhea" id="RHEA-COMP:10605"/>
        <dbReference type="Rhea" id="RHEA-COMP:10606"/>
        <dbReference type="ChEBI" id="CHEBI:15378"/>
        <dbReference type="ChEBI" id="CHEBI:29999"/>
        <dbReference type="ChEBI" id="CHEBI:30616"/>
        <dbReference type="ChEBI" id="CHEBI:83421"/>
        <dbReference type="ChEBI" id="CHEBI:456216"/>
        <dbReference type="EC" id="2.7.11.5"/>
    </reaction>
</comment>
<keyword evidence="1 11" id="KW-0329">Glyoxylate bypass</keyword>
<dbReference type="InterPro" id="IPR046855">
    <property type="entry name" value="AceK_kinase"/>
</dbReference>
<proteinExistence type="inferred from homology"/>
<evidence type="ECO:0000256" key="6">
    <source>
        <dbReference type="ARBA" id="ARBA00022741"/>
    </source>
</evidence>
<feature type="domain" description="Isocitrate dehydrogenase kinase/phosphatase (AceK) regulatory" evidence="14">
    <location>
        <begin position="221"/>
        <end position="340"/>
    </location>
</feature>
<keyword evidence="8 11" id="KW-0378">Hydrolase</keyword>
<dbReference type="Pfam" id="PF06315">
    <property type="entry name" value="AceK_kinase"/>
    <property type="match status" value="1"/>
</dbReference>
<evidence type="ECO:0000256" key="7">
    <source>
        <dbReference type="ARBA" id="ARBA00022777"/>
    </source>
</evidence>
<comment type="similarity">
    <text evidence="11">Belongs to the AceK family.</text>
</comment>
<sequence length="620" mass="68760">MAPPNSIDPLVHRAAALVLDAYEDYEARFGDLTRRARRRFERRDWRGAQADAVARIDLQDSFLGEALGRFEALAGERMRSRPFWAAVRDCYGGMTAGRHDAALARTLFNSMSRRFFLTEGVAPALEFHDPDDGATGDPECPGELRPLPGGGSGVERWRGALRARGFRHRDLDADARAIAEALDERLGLAGAAGTPPDPAAAPESAARPGAASDAPAEATDMAHRGDADIHLLDTVFYRERRAYLVGRVQAEDGPRPLVVALLNDADGVRADAVLLERAQVSMLFGYARSWFMADLPRVGDAVAFLHALLPAKPVSELYSVLGRGKQGKTERFREIQRHFAAHPGEQLVRAEGVRGMVMAVFTPRALPVVFKVIRDRFAEPKDSVRADIEGKYRLVARRDRVGRLVDAQEFRRLRFPRAAFEPGMLDELLAECADTVSAEHDVVLLRHCYVERRLHPLDLYARRMPEAEARRAVLDYGQAITDLARSGIFPGDLLLKNFGVSRHGRALFYDFDELCLLEEVRFRDLPEAREEDETRPLEDWLYARRDDVFPALFPHFLGLSPGLRQALLDAHPGVFDASWWRGIQARLRAGGYLDVPPYPASARLPARSHGAAAGAGTAAD</sequence>
<dbReference type="HAMAP" id="MF_00747">
    <property type="entry name" value="AceK"/>
    <property type="match status" value="1"/>
</dbReference>
<evidence type="ECO:0000256" key="12">
    <source>
        <dbReference type="SAM" id="MobiDB-lite"/>
    </source>
</evidence>
<keyword evidence="4 11" id="KW-0816">Tricarboxylic acid cycle</keyword>
<organism evidence="15 16">
    <name type="scientific">Luteimonas colneyensis</name>
    <dbReference type="NCBI Taxonomy" id="2762230"/>
    <lineage>
        <taxon>Bacteria</taxon>
        <taxon>Pseudomonadati</taxon>
        <taxon>Pseudomonadota</taxon>
        <taxon>Gammaproteobacteria</taxon>
        <taxon>Lysobacterales</taxon>
        <taxon>Lysobacteraceae</taxon>
        <taxon>Luteimonas</taxon>
    </lineage>
</organism>
<feature type="binding site" evidence="11">
    <location>
        <position position="371"/>
    </location>
    <ligand>
        <name>ATP</name>
        <dbReference type="ChEBI" id="CHEBI:30616"/>
    </ligand>
</feature>
<dbReference type="GO" id="GO:0008772">
    <property type="term" value="F:[isocitrate dehydrogenase (NADP+)] kinase activity"/>
    <property type="evidence" value="ECO:0007669"/>
    <property type="project" value="UniProtKB-EC"/>
</dbReference>
<dbReference type="InterPro" id="IPR046854">
    <property type="entry name" value="AceK_regulatory"/>
</dbReference>
<dbReference type="RefSeq" id="WP_191728639.1">
    <property type="nucleotide sequence ID" value="NZ_JACSQJ010000002.1"/>
</dbReference>
<reference evidence="15 16" key="1">
    <citation type="submission" date="2020-08" db="EMBL/GenBank/DDBJ databases">
        <title>A Genomic Blueprint of the Chicken Gut Microbiome.</title>
        <authorList>
            <person name="Gilroy R."/>
            <person name="Ravi A."/>
            <person name="Getino M."/>
            <person name="Pursley I."/>
            <person name="Horton D.L."/>
            <person name="Alikhan N.-F."/>
            <person name="Baker D."/>
            <person name="Gharbi K."/>
            <person name="Hall N."/>
            <person name="Watson M."/>
            <person name="Adriaenssens E.M."/>
            <person name="Foster-Nyarko E."/>
            <person name="Jarju S."/>
            <person name="Secka A."/>
            <person name="Antonio M."/>
            <person name="Oren A."/>
            <person name="Chaudhuri R."/>
            <person name="La Ragione R.M."/>
            <person name="Hildebrand F."/>
            <person name="Pallen M.J."/>
        </authorList>
    </citation>
    <scope>NUCLEOTIDE SEQUENCE [LARGE SCALE GENOMIC DNA]</scope>
    <source>
        <strain evidence="15 16">Sa2BVA3</strain>
    </source>
</reference>
<evidence type="ECO:0000259" key="14">
    <source>
        <dbReference type="Pfam" id="PF20423"/>
    </source>
</evidence>
<keyword evidence="16" id="KW-1185">Reference proteome</keyword>
<feature type="active site" evidence="11">
    <location>
        <position position="406"/>
    </location>
</feature>
<keyword evidence="7 11" id="KW-0418">Kinase</keyword>
<feature type="domain" description="Isocitrate dehydrogenase kinase/phosphatase (AceK) kinase" evidence="13">
    <location>
        <begin position="345"/>
        <end position="599"/>
    </location>
</feature>
<keyword evidence="9 11" id="KW-0067">ATP-binding</keyword>
<accession>A0ABR8UH82</accession>
<dbReference type="Pfam" id="PF20423">
    <property type="entry name" value="AceK_regulatory"/>
    <property type="match status" value="2"/>
</dbReference>
<keyword evidence="6 11" id="KW-0547">Nucleotide-binding</keyword>
<dbReference type="InterPro" id="IPR010452">
    <property type="entry name" value="Isocitrate_DH_AceK"/>
</dbReference>
<evidence type="ECO:0000313" key="16">
    <source>
        <dbReference type="Proteomes" id="UP000647183"/>
    </source>
</evidence>
<dbReference type="EMBL" id="JACSQJ010000002">
    <property type="protein sequence ID" value="MBD7987385.1"/>
    <property type="molecule type" value="Genomic_DNA"/>
</dbReference>
<feature type="binding site" evidence="11">
    <location>
        <begin position="350"/>
        <end position="356"/>
    </location>
    <ligand>
        <name>ATP</name>
        <dbReference type="ChEBI" id="CHEBI:30616"/>
    </ligand>
</feature>
<comment type="subcellular location">
    <subcellularLocation>
        <location evidence="11">Cytoplasm</location>
    </subcellularLocation>
</comment>
<evidence type="ECO:0000256" key="8">
    <source>
        <dbReference type="ARBA" id="ARBA00022801"/>
    </source>
</evidence>
<evidence type="ECO:0000256" key="10">
    <source>
        <dbReference type="ARBA" id="ARBA00022912"/>
    </source>
</evidence>
<evidence type="ECO:0000256" key="5">
    <source>
        <dbReference type="ARBA" id="ARBA00022679"/>
    </source>
</evidence>